<name>A0AAE0UBF1_SORBR</name>
<dbReference type="EMBL" id="JAUTDP010000008">
    <property type="protein sequence ID" value="KAK3397359.1"/>
    <property type="molecule type" value="Genomic_DNA"/>
</dbReference>
<keyword evidence="3" id="KW-1185">Reference proteome</keyword>
<sequence>MLRRFIRRIQDKLFFLCLYSLASLGIDGSLSECLCVRCMCVSGPGKDLWKRTFRGRAWGEKRGSAYPEPSIHHYIPRSLRADGKRVGVR</sequence>
<evidence type="ECO:0000256" key="1">
    <source>
        <dbReference type="SAM" id="SignalP"/>
    </source>
</evidence>
<dbReference type="AlphaFoldDB" id="A0AAE0UBF1"/>
<comment type="caution">
    <text evidence="2">The sequence shown here is derived from an EMBL/GenBank/DDBJ whole genome shotgun (WGS) entry which is preliminary data.</text>
</comment>
<evidence type="ECO:0008006" key="4">
    <source>
        <dbReference type="Google" id="ProtNLM"/>
    </source>
</evidence>
<feature type="chain" id="PRO_5041939465" description="Secreted protein" evidence="1">
    <location>
        <begin position="32"/>
        <end position="89"/>
    </location>
</feature>
<evidence type="ECO:0000313" key="3">
    <source>
        <dbReference type="Proteomes" id="UP001281003"/>
    </source>
</evidence>
<keyword evidence="1" id="KW-0732">Signal</keyword>
<organism evidence="2 3">
    <name type="scientific">Sordaria brevicollis</name>
    <dbReference type="NCBI Taxonomy" id="83679"/>
    <lineage>
        <taxon>Eukaryota</taxon>
        <taxon>Fungi</taxon>
        <taxon>Dikarya</taxon>
        <taxon>Ascomycota</taxon>
        <taxon>Pezizomycotina</taxon>
        <taxon>Sordariomycetes</taxon>
        <taxon>Sordariomycetidae</taxon>
        <taxon>Sordariales</taxon>
        <taxon>Sordariaceae</taxon>
        <taxon>Sordaria</taxon>
    </lineage>
</organism>
<gene>
    <name evidence="2" type="ORF">B0T20DRAFT_416040</name>
</gene>
<proteinExistence type="predicted"/>
<protein>
    <recommendedName>
        <fullName evidence="4">Secreted protein</fullName>
    </recommendedName>
</protein>
<accession>A0AAE0UBF1</accession>
<dbReference type="Proteomes" id="UP001281003">
    <property type="component" value="Unassembled WGS sequence"/>
</dbReference>
<evidence type="ECO:0000313" key="2">
    <source>
        <dbReference type="EMBL" id="KAK3397359.1"/>
    </source>
</evidence>
<reference evidence="2" key="1">
    <citation type="journal article" date="2023" name="Mol. Phylogenet. Evol.">
        <title>Genome-scale phylogeny and comparative genomics of the fungal order Sordariales.</title>
        <authorList>
            <person name="Hensen N."/>
            <person name="Bonometti L."/>
            <person name="Westerberg I."/>
            <person name="Brannstrom I.O."/>
            <person name="Guillou S."/>
            <person name="Cros-Aarteil S."/>
            <person name="Calhoun S."/>
            <person name="Haridas S."/>
            <person name="Kuo A."/>
            <person name="Mondo S."/>
            <person name="Pangilinan J."/>
            <person name="Riley R."/>
            <person name="LaButti K."/>
            <person name="Andreopoulos B."/>
            <person name="Lipzen A."/>
            <person name="Chen C."/>
            <person name="Yan M."/>
            <person name="Daum C."/>
            <person name="Ng V."/>
            <person name="Clum A."/>
            <person name="Steindorff A."/>
            <person name="Ohm R.A."/>
            <person name="Martin F."/>
            <person name="Silar P."/>
            <person name="Natvig D.O."/>
            <person name="Lalanne C."/>
            <person name="Gautier V."/>
            <person name="Ament-Velasquez S.L."/>
            <person name="Kruys A."/>
            <person name="Hutchinson M.I."/>
            <person name="Powell A.J."/>
            <person name="Barry K."/>
            <person name="Miller A.N."/>
            <person name="Grigoriev I.V."/>
            <person name="Debuchy R."/>
            <person name="Gladieux P."/>
            <person name="Hiltunen Thoren M."/>
            <person name="Johannesson H."/>
        </authorList>
    </citation>
    <scope>NUCLEOTIDE SEQUENCE</scope>
    <source>
        <strain evidence="2">FGSC 1904</strain>
    </source>
</reference>
<feature type="signal peptide" evidence="1">
    <location>
        <begin position="1"/>
        <end position="31"/>
    </location>
</feature>
<reference evidence="2" key="2">
    <citation type="submission" date="2023-07" db="EMBL/GenBank/DDBJ databases">
        <authorList>
            <consortium name="Lawrence Berkeley National Laboratory"/>
            <person name="Haridas S."/>
            <person name="Hensen N."/>
            <person name="Bonometti L."/>
            <person name="Westerberg I."/>
            <person name="Brannstrom I.O."/>
            <person name="Guillou S."/>
            <person name="Cros-Aarteil S."/>
            <person name="Calhoun S."/>
            <person name="Kuo A."/>
            <person name="Mondo S."/>
            <person name="Pangilinan J."/>
            <person name="Riley R."/>
            <person name="LaButti K."/>
            <person name="Andreopoulos B."/>
            <person name="Lipzen A."/>
            <person name="Chen C."/>
            <person name="Yanf M."/>
            <person name="Daum C."/>
            <person name="Ng V."/>
            <person name="Clum A."/>
            <person name="Steindorff A."/>
            <person name="Ohm R."/>
            <person name="Martin F."/>
            <person name="Silar P."/>
            <person name="Natvig D."/>
            <person name="Lalanne C."/>
            <person name="Gautier V."/>
            <person name="Ament-velasquez S.L."/>
            <person name="Kruys A."/>
            <person name="Hutchinson M.I."/>
            <person name="Powell A.J."/>
            <person name="Barry K."/>
            <person name="Miller A.N."/>
            <person name="Grigoriev I.V."/>
            <person name="Debuchy R."/>
            <person name="Gladieux P."/>
            <person name="Thoren M.H."/>
            <person name="Johannesson H."/>
        </authorList>
    </citation>
    <scope>NUCLEOTIDE SEQUENCE</scope>
    <source>
        <strain evidence="2">FGSC 1904</strain>
    </source>
</reference>